<name>A0A1M7PG86_9BURK</name>
<evidence type="ECO:0000313" key="1">
    <source>
        <dbReference type="EMBL" id="SHN16069.1"/>
    </source>
</evidence>
<reference evidence="2" key="1">
    <citation type="submission" date="2016-11" db="EMBL/GenBank/DDBJ databases">
        <authorList>
            <person name="Varghese N."/>
            <person name="Submissions S."/>
        </authorList>
    </citation>
    <scope>NUCLEOTIDE SEQUENCE [LARGE SCALE GENOMIC DNA]</scope>
    <source>
        <strain evidence="2">Sac-22</strain>
    </source>
</reference>
<protein>
    <submittedName>
        <fullName evidence="1">Uncharacterized protein</fullName>
    </submittedName>
</protein>
<dbReference type="Proteomes" id="UP000184339">
    <property type="component" value="Unassembled WGS sequence"/>
</dbReference>
<accession>A0A1M7PG86</accession>
<dbReference type="AlphaFoldDB" id="A0A1M7PG86"/>
<dbReference type="RefSeq" id="WP_167544282.1">
    <property type="nucleotide sequence ID" value="NZ_FRCX01000005.1"/>
</dbReference>
<dbReference type="EMBL" id="FRCX01000005">
    <property type="protein sequence ID" value="SHN16069.1"/>
    <property type="molecule type" value="Genomic_DNA"/>
</dbReference>
<gene>
    <name evidence="1" type="ORF">SAMN05192549_10543</name>
</gene>
<organism evidence="1 2">
    <name type="scientific">Duganella sacchari</name>
    <dbReference type="NCBI Taxonomy" id="551987"/>
    <lineage>
        <taxon>Bacteria</taxon>
        <taxon>Pseudomonadati</taxon>
        <taxon>Pseudomonadota</taxon>
        <taxon>Betaproteobacteria</taxon>
        <taxon>Burkholderiales</taxon>
        <taxon>Oxalobacteraceae</taxon>
        <taxon>Telluria group</taxon>
        <taxon>Duganella</taxon>
    </lineage>
</organism>
<proteinExistence type="predicted"/>
<keyword evidence="2" id="KW-1185">Reference proteome</keyword>
<evidence type="ECO:0000313" key="2">
    <source>
        <dbReference type="Proteomes" id="UP000184339"/>
    </source>
</evidence>
<sequence>MPDRYLNVPIGYMVPEEATFAMVVIDMSKSDAVYNAVQTSAQMKKARFDGPGF</sequence>